<evidence type="ECO:0000313" key="1">
    <source>
        <dbReference type="EMBL" id="WDI30313.1"/>
    </source>
</evidence>
<dbReference type="RefSeq" id="WP_274492111.1">
    <property type="nucleotide sequence ID" value="NZ_CP118166.1"/>
</dbReference>
<sequence length="59" mass="6720">MFVKGFAGFAKHLNGDVFSWALFERLPRKKTGNADFAAGPLGMTVERHEIERALERQRN</sequence>
<proteinExistence type="predicted"/>
<evidence type="ECO:0000313" key="2">
    <source>
        <dbReference type="Proteomes" id="UP001214043"/>
    </source>
</evidence>
<organism evidence="1 2">
    <name type="scientific">Hyphococcus flavus</name>
    <dbReference type="NCBI Taxonomy" id="1866326"/>
    <lineage>
        <taxon>Bacteria</taxon>
        <taxon>Pseudomonadati</taxon>
        <taxon>Pseudomonadota</taxon>
        <taxon>Alphaproteobacteria</taxon>
        <taxon>Parvularculales</taxon>
        <taxon>Parvularculaceae</taxon>
        <taxon>Hyphococcus</taxon>
    </lineage>
</organism>
<dbReference type="Proteomes" id="UP001214043">
    <property type="component" value="Chromosome"/>
</dbReference>
<gene>
    <name evidence="1" type="ORF">PUV54_10120</name>
</gene>
<keyword evidence="2" id="KW-1185">Reference proteome</keyword>
<name>A0AAF0CF05_9PROT</name>
<accession>A0AAF0CF05</accession>
<protein>
    <submittedName>
        <fullName evidence="1">Uncharacterized protein</fullName>
    </submittedName>
</protein>
<dbReference type="EMBL" id="CP118166">
    <property type="protein sequence ID" value="WDI30313.1"/>
    <property type="molecule type" value="Genomic_DNA"/>
</dbReference>
<dbReference type="AlphaFoldDB" id="A0AAF0CF05"/>
<reference evidence="1" key="1">
    <citation type="submission" date="2023-02" db="EMBL/GenBank/DDBJ databases">
        <title>Genome sequence of Hyphococcus flavus.</title>
        <authorList>
            <person name="Rong J.-C."/>
            <person name="Zhao Q."/>
            <person name="Yi M."/>
            <person name="Wu J.-Y."/>
        </authorList>
    </citation>
    <scope>NUCLEOTIDE SEQUENCE</scope>
    <source>
        <strain evidence="1">MCCC 1K03223</strain>
    </source>
</reference>
<dbReference type="KEGG" id="hfl:PUV54_10120"/>